<dbReference type="GO" id="GO:0006401">
    <property type="term" value="P:RNA catabolic process"/>
    <property type="evidence" value="ECO:0007669"/>
    <property type="project" value="EnsemblFungi"/>
</dbReference>
<dbReference type="GO" id="GO:0016074">
    <property type="term" value="P:sno(s)RNA metabolic process"/>
    <property type="evidence" value="ECO:0007669"/>
    <property type="project" value="EnsemblFungi"/>
</dbReference>
<organism evidence="15">
    <name type="scientific">Lichtheimia ramosa</name>
    <dbReference type="NCBI Taxonomy" id="688394"/>
    <lineage>
        <taxon>Eukaryota</taxon>
        <taxon>Fungi</taxon>
        <taxon>Fungi incertae sedis</taxon>
        <taxon>Mucoromycota</taxon>
        <taxon>Mucoromycotina</taxon>
        <taxon>Mucoromycetes</taxon>
        <taxon>Mucorales</taxon>
        <taxon>Lichtheimiaceae</taxon>
        <taxon>Lichtheimia</taxon>
    </lineage>
</organism>
<evidence type="ECO:0000256" key="13">
    <source>
        <dbReference type="SAM" id="MobiDB-lite"/>
    </source>
</evidence>
<sequence length="451" mass="51179">MKIAVEGCCHGELDKIYGRLQELEKSTNDKIDLVLICGDFQAIRNPADLKTMSVPAKYAKLGNFHEYYSGQKKAPYLTLFVGGNHEASNHLWELYHGGWVCENIYYLGAAGVVNYKGLRIGGISGIYKHFDYHKGHFERYPYSYSEQRSIYHVRDYEVQKLLRIQKPIDIMISHDWPAGIEHCGDLNHLLKIKPFFKNDIDRHRLGNPSHTRLLKKLKPSRWFSAHLHIRYTANVDNAAESTQLTKAKDDQTSNVTQFLALDKCLPNRPFLEIIDIPDPSSNSTEGLTYDLEWLAITRAMQPYLSLRPQAIPLPSDADLQNAIDQELMYLDMMLDTDELDLTIPANFEMNVNTKSRFYTPSPNPQTVDFCKLLGIDDLIGNACPPPRAATQTHAATLDNNQDVSSSAPDQPADVVNETNKESATNETPSNNEQTLPTQEQRDQSPKRQKLD</sequence>
<dbReference type="Pfam" id="PF05011">
    <property type="entry name" value="DBR1"/>
    <property type="match status" value="1"/>
</dbReference>
<keyword evidence="6" id="KW-0507">mRNA processing</keyword>
<evidence type="ECO:0000256" key="4">
    <source>
        <dbReference type="ARBA" id="ARBA00004123"/>
    </source>
</evidence>
<evidence type="ECO:0000256" key="6">
    <source>
        <dbReference type="ARBA" id="ARBA00022664"/>
    </source>
</evidence>
<proteinExistence type="inferred from homology"/>
<dbReference type="GO" id="GO:0007124">
    <property type="term" value="P:pseudohyphal growth"/>
    <property type="evidence" value="ECO:0007669"/>
    <property type="project" value="EnsemblFungi"/>
</dbReference>
<dbReference type="Gene3D" id="3.60.21.10">
    <property type="match status" value="1"/>
</dbReference>
<evidence type="ECO:0000256" key="5">
    <source>
        <dbReference type="ARBA" id="ARBA00006045"/>
    </source>
</evidence>
<dbReference type="SUPFAM" id="SSF56300">
    <property type="entry name" value="Metallo-dependent phosphatases"/>
    <property type="match status" value="1"/>
</dbReference>
<keyword evidence="10" id="KW-0408">Iron</keyword>
<evidence type="ECO:0000256" key="12">
    <source>
        <dbReference type="ARBA" id="ARBA00023242"/>
    </source>
</evidence>
<keyword evidence="9" id="KW-0862">Zinc</keyword>
<keyword evidence="7" id="KW-0479">Metal-binding</keyword>
<dbReference type="GO" id="GO:0008419">
    <property type="term" value="F:RNA lariat debranching enzyme activity"/>
    <property type="evidence" value="ECO:0007669"/>
    <property type="project" value="EnsemblFungi"/>
</dbReference>
<dbReference type="CDD" id="cd00844">
    <property type="entry name" value="MPP_Dbr1_N"/>
    <property type="match status" value="1"/>
</dbReference>
<feature type="compositionally biased region" description="Polar residues" evidence="13">
    <location>
        <begin position="421"/>
        <end position="438"/>
    </location>
</feature>
<dbReference type="AlphaFoldDB" id="A0A077WGG0"/>
<dbReference type="InterPro" id="IPR004843">
    <property type="entry name" value="Calcineurin-like_PHP"/>
</dbReference>
<feature type="region of interest" description="Disordered" evidence="13">
    <location>
        <begin position="399"/>
        <end position="451"/>
    </location>
</feature>
<comment type="subcellular location">
    <subcellularLocation>
        <location evidence="4">Nucleus</location>
    </subcellularLocation>
</comment>
<accession>A0A077WGG0</accession>
<evidence type="ECO:0000256" key="7">
    <source>
        <dbReference type="ARBA" id="ARBA00022723"/>
    </source>
</evidence>
<dbReference type="InterPro" id="IPR041816">
    <property type="entry name" value="Dbr1_N"/>
</dbReference>
<reference evidence="15" key="1">
    <citation type="journal article" date="2014" name="Genome Announc.">
        <title>De novo whole-genome sequence and genome annotation of Lichtheimia ramosa.</title>
        <authorList>
            <person name="Linde J."/>
            <person name="Schwartze V."/>
            <person name="Binder U."/>
            <person name="Lass-Florl C."/>
            <person name="Voigt K."/>
            <person name="Horn F."/>
        </authorList>
    </citation>
    <scope>NUCLEOTIDE SEQUENCE</scope>
    <source>
        <strain evidence="15">JMRC FSU:6197</strain>
    </source>
</reference>
<protein>
    <recommendedName>
        <fullName evidence="14">Lariat debranching enzyme C-terminal domain-containing protein</fullName>
    </recommendedName>
</protein>
<dbReference type="EMBL" id="LK023317">
    <property type="protein sequence ID" value="CDS05767.1"/>
    <property type="molecule type" value="Genomic_DNA"/>
</dbReference>
<evidence type="ECO:0000256" key="11">
    <source>
        <dbReference type="ARBA" id="ARBA00023211"/>
    </source>
</evidence>
<comment type="cofactor">
    <cofactor evidence="3">
        <name>Fe(2+)</name>
        <dbReference type="ChEBI" id="CHEBI:29033"/>
    </cofactor>
</comment>
<feature type="compositionally biased region" description="Polar residues" evidence="13">
    <location>
        <begin position="399"/>
        <end position="408"/>
    </location>
</feature>
<dbReference type="GO" id="GO:0005634">
    <property type="term" value="C:nucleus"/>
    <property type="evidence" value="ECO:0007669"/>
    <property type="project" value="UniProtKB-SubCell"/>
</dbReference>
<evidence type="ECO:0000256" key="9">
    <source>
        <dbReference type="ARBA" id="ARBA00022833"/>
    </source>
</evidence>
<evidence type="ECO:0000256" key="1">
    <source>
        <dbReference type="ARBA" id="ARBA00001936"/>
    </source>
</evidence>
<evidence type="ECO:0000256" key="10">
    <source>
        <dbReference type="ARBA" id="ARBA00023004"/>
    </source>
</evidence>
<evidence type="ECO:0000256" key="3">
    <source>
        <dbReference type="ARBA" id="ARBA00001954"/>
    </source>
</evidence>
<dbReference type="OrthoDB" id="407609at2759"/>
<dbReference type="GO" id="GO:0008270">
    <property type="term" value="F:zinc ion binding"/>
    <property type="evidence" value="ECO:0007669"/>
    <property type="project" value="EnsemblFungi"/>
</dbReference>
<evidence type="ECO:0000256" key="2">
    <source>
        <dbReference type="ARBA" id="ARBA00001947"/>
    </source>
</evidence>
<dbReference type="InterPro" id="IPR029052">
    <property type="entry name" value="Metallo-depent_PP-like"/>
</dbReference>
<evidence type="ECO:0000259" key="14">
    <source>
        <dbReference type="SMART" id="SM01124"/>
    </source>
</evidence>
<comment type="cofactor">
    <cofactor evidence="2">
        <name>Zn(2+)</name>
        <dbReference type="ChEBI" id="CHEBI:29105"/>
    </cofactor>
</comment>
<name>A0A077WGG0_9FUNG</name>
<comment type="cofactor">
    <cofactor evidence="1">
        <name>Mn(2+)</name>
        <dbReference type="ChEBI" id="CHEBI:29035"/>
    </cofactor>
</comment>
<comment type="similarity">
    <text evidence="5">Belongs to the lariat debranching enzyme family.</text>
</comment>
<dbReference type="FunFam" id="3.60.21.10:FF:000035">
    <property type="entry name" value="Lariat debranching enzyme"/>
    <property type="match status" value="1"/>
</dbReference>
<keyword evidence="8" id="KW-0378">Hydrolase</keyword>
<evidence type="ECO:0000256" key="8">
    <source>
        <dbReference type="ARBA" id="ARBA00022801"/>
    </source>
</evidence>
<dbReference type="SMART" id="SM01124">
    <property type="entry name" value="DBR1"/>
    <property type="match status" value="1"/>
</dbReference>
<feature type="compositionally biased region" description="Basic and acidic residues" evidence="13">
    <location>
        <begin position="439"/>
        <end position="451"/>
    </location>
</feature>
<dbReference type="InterPro" id="IPR007708">
    <property type="entry name" value="DBR1_C"/>
</dbReference>
<dbReference type="GO" id="GO:0045292">
    <property type="term" value="P:mRNA cis splicing, via spliceosome"/>
    <property type="evidence" value="ECO:0007669"/>
    <property type="project" value="EnsemblFungi"/>
</dbReference>
<keyword evidence="12" id="KW-0539">Nucleus</keyword>
<evidence type="ECO:0000313" key="15">
    <source>
        <dbReference type="EMBL" id="CDS05767.1"/>
    </source>
</evidence>
<dbReference type="GO" id="GO:0030145">
    <property type="term" value="F:manganese ion binding"/>
    <property type="evidence" value="ECO:0007669"/>
    <property type="project" value="EnsemblFungi"/>
</dbReference>
<dbReference type="GO" id="GO:0032197">
    <property type="term" value="P:retrotransposition"/>
    <property type="evidence" value="ECO:0007669"/>
    <property type="project" value="EnsemblFungi"/>
</dbReference>
<keyword evidence="11" id="KW-0464">Manganese</keyword>
<dbReference type="PANTHER" id="PTHR12849:SF0">
    <property type="entry name" value="LARIAT DEBRANCHING ENZYME"/>
    <property type="match status" value="1"/>
</dbReference>
<dbReference type="Pfam" id="PF00149">
    <property type="entry name" value="Metallophos"/>
    <property type="match status" value="1"/>
</dbReference>
<feature type="domain" description="Lariat debranching enzyme C-terminal" evidence="14">
    <location>
        <begin position="243"/>
        <end position="379"/>
    </location>
</feature>
<dbReference type="GO" id="GO:0005506">
    <property type="term" value="F:iron ion binding"/>
    <property type="evidence" value="ECO:0007669"/>
    <property type="project" value="EnsemblFungi"/>
</dbReference>
<gene>
    <name evidence="15" type="ORF">LRAMOSA08295</name>
</gene>
<dbReference type="PANTHER" id="PTHR12849">
    <property type="entry name" value="RNA LARIAT DEBRANCHING ENZYME"/>
    <property type="match status" value="1"/>
</dbReference>